<dbReference type="PANTHER" id="PTHR45877">
    <property type="entry name" value="E3 UBIQUITIN-PROTEIN LIGASE SIAH2"/>
    <property type="match status" value="1"/>
</dbReference>
<evidence type="ECO:0000313" key="2">
    <source>
        <dbReference type="Proteomes" id="UP001162164"/>
    </source>
</evidence>
<dbReference type="Proteomes" id="UP001162164">
    <property type="component" value="Unassembled WGS sequence"/>
</dbReference>
<evidence type="ECO:0008006" key="3">
    <source>
        <dbReference type="Google" id="ProtNLM"/>
    </source>
</evidence>
<keyword evidence="2" id="KW-1185">Reference proteome</keyword>
<dbReference type="InterPro" id="IPR013083">
    <property type="entry name" value="Znf_RING/FYVE/PHD"/>
</dbReference>
<dbReference type="Gene3D" id="3.30.40.10">
    <property type="entry name" value="Zinc/RING finger domain, C3HC4 (zinc finger)"/>
    <property type="match status" value="1"/>
</dbReference>
<dbReference type="InterPro" id="IPR004162">
    <property type="entry name" value="SINA-like_animal"/>
</dbReference>
<gene>
    <name evidence="1" type="ORF">NQ317_002118</name>
</gene>
<name>A0ABQ9JUF7_9CUCU</name>
<reference evidence="1" key="1">
    <citation type="journal article" date="2023" name="Insect Mol. Biol.">
        <title>Genome sequencing provides insights into the evolution of gene families encoding plant cell wall-degrading enzymes in longhorned beetles.</title>
        <authorList>
            <person name="Shin N.R."/>
            <person name="Okamura Y."/>
            <person name="Kirsch R."/>
            <person name="Pauchet Y."/>
        </authorList>
    </citation>
    <scope>NUCLEOTIDE SEQUENCE</scope>
    <source>
        <strain evidence="1">MMC_N1</strain>
    </source>
</reference>
<organism evidence="1 2">
    <name type="scientific">Molorchus minor</name>
    <dbReference type="NCBI Taxonomy" id="1323400"/>
    <lineage>
        <taxon>Eukaryota</taxon>
        <taxon>Metazoa</taxon>
        <taxon>Ecdysozoa</taxon>
        <taxon>Arthropoda</taxon>
        <taxon>Hexapoda</taxon>
        <taxon>Insecta</taxon>
        <taxon>Pterygota</taxon>
        <taxon>Neoptera</taxon>
        <taxon>Endopterygota</taxon>
        <taxon>Coleoptera</taxon>
        <taxon>Polyphaga</taxon>
        <taxon>Cucujiformia</taxon>
        <taxon>Chrysomeloidea</taxon>
        <taxon>Cerambycidae</taxon>
        <taxon>Lamiinae</taxon>
        <taxon>Monochamini</taxon>
        <taxon>Molorchus</taxon>
    </lineage>
</organism>
<dbReference type="PANTHER" id="PTHR45877:SF2">
    <property type="entry name" value="E3 UBIQUITIN-PROTEIN LIGASE SINA-RELATED"/>
    <property type="match status" value="1"/>
</dbReference>
<feature type="non-terminal residue" evidence="1">
    <location>
        <position position="1"/>
    </location>
</feature>
<protein>
    <recommendedName>
        <fullName evidence="3">RING-type E3 ubiquitin transferase</fullName>
    </recommendedName>
</protein>
<dbReference type="SUPFAM" id="SSF49599">
    <property type="entry name" value="TRAF domain-like"/>
    <property type="match status" value="1"/>
</dbReference>
<comment type="caution">
    <text evidence="1">The sequence shown here is derived from an EMBL/GenBank/DDBJ whole genome shotgun (WGS) entry which is preliminary data.</text>
</comment>
<dbReference type="EMBL" id="JAPWTJ010000153">
    <property type="protein sequence ID" value="KAJ8981946.1"/>
    <property type="molecule type" value="Genomic_DNA"/>
</dbReference>
<evidence type="ECO:0000313" key="1">
    <source>
        <dbReference type="EMBL" id="KAJ8981946.1"/>
    </source>
</evidence>
<proteinExistence type="predicted"/>
<accession>A0ABQ9JUF7</accession>
<sequence>RPLSLDSTPLVGGDTTDSGFVVQNSPRGCKILSTQFEIVRYWNHIYNTLTQNASLICRAYQIKNRSDGKKAPVMPQLGEASKPSQLLTDKEIKQKQVGLERNTGAIIVGSGHPMAAKLLLPDHVIARLRCDLCRGYLSVPPISSHEDKVSCGRCDPGWQRNSAYEHLAQFVLFPCTYCAEKLAWSEVAAHEQKCKRDIILCPALYEKNYKLSKMPRSNLGEYHADCQARAIACPFDYCDAKYAARDVPGHFRKYHEEYIFDDSQVVARKNMKAEKVWNFNSDNQVCLLAYKQMPFLLFVHSDCQYDESTGDIVSYDYFFGVFTFCLNRCDVKYTASITLASDQDSTTHTMKNQDIKPFNPSLHSVNLLRIGLIRHRSFDFMTTRFRNLPRLPNLKLTYTVKILDGFDAAEKTDTETQTEH</sequence>